<evidence type="ECO:0000313" key="2">
    <source>
        <dbReference type="Proteomes" id="UP000548632"/>
    </source>
</evidence>
<dbReference type="EMBL" id="JABVCQ010000007">
    <property type="protein sequence ID" value="MBB1125526.1"/>
    <property type="molecule type" value="Genomic_DNA"/>
</dbReference>
<keyword evidence="2" id="KW-1185">Reference proteome</keyword>
<organism evidence="1 2">
    <name type="scientific">Thiospirillum jenense</name>
    <dbReference type="NCBI Taxonomy" id="1653858"/>
    <lineage>
        <taxon>Bacteria</taxon>
        <taxon>Pseudomonadati</taxon>
        <taxon>Pseudomonadota</taxon>
        <taxon>Gammaproteobacteria</taxon>
        <taxon>Chromatiales</taxon>
        <taxon>Chromatiaceae</taxon>
        <taxon>Thiospirillum</taxon>
    </lineage>
</organism>
<reference evidence="1 2" key="1">
    <citation type="journal article" date="2020" name="Arch. Microbiol.">
        <title>The genome sequence of the giant phototrophic gammaproteobacterium Thiospirillum jenense gives insight into its physiological properties and phylogenetic relationships.</title>
        <authorList>
            <person name="Imhoff J.F."/>
            <person name="Meyer T.E."/>
            <person name="Kyndt J.A."/>
        </authorList>
    </citation>
    <scope>NUCLEOTIDE SEQUENCE [LARGE SCALE GENOMIC DNA]</scope>
    <source>
        <strain evidence="1 2">DSM 216</strain>
    </source>
</reference>
<accession>A0A839HDR4</accession>
<proteinExistence type="predicted"/>
<dbReference type="AlphaFoldDB" id="A0A839HDR4"/>
<protein>
    <submittedName>
        <fullName evidence="1">Uncharacterized protein</fullName>
    </submittedName>
</protein>
<dbReference type="Proteomes" id="UP000548632">
    <property type="component" value="Unassembled WGS sequence"/>
</dbReference>
<evidence type="ECO:0000313" key="1">
    <source>
        <dbReference type="EMBL" id="MBB1125526.1"/>
    </source>
</evidence>
<name>A0A839HDR4_9GAMM</name>
<gene>
    <name evidence="1" type="ORF">HUK38_04680</name>
</gene>
<dbReference type="RefSeq" id="WP_182582962.1">
    <property type="nucleotide sequence ID" value="NZ_JABVCQ010000007.1"/>
</dbReference>
<sequence>MSNKVESLLDRITIKPPEAKERKRREKPTVTVSPPEANLHFRSLGYNGDKFYFFTTAGKQVRELSASKLSRETELFTLAPMDWWEREFALDQGFSRQAVKMAANFLIQNCYQKGVFNADNKRGRGAWCDGESIIVHAGDRLFIDNRETDLVIADTDAVYECEPRIEITTDNPLTTDESKRVWDWAMSLNFEKQTHSVLLLGWLSCALAGGALNWRPHIFLNGSKGCGKSSILDTMLHLLGGFAIAAKGDTSAAGLRQVLQNSALPVLFDEAESDSIRAQAKMDDVLSLMRHASANLEARVIKGSSGGQASSYAVRSCFCLSAIRDPIKQAADMSRITTLSLKNSNYQSSEKQRTVTQPLADVICDKSFASRFRARVFSRLPQLLESIQLFTDALKETFPDSRMRDQIGALLGGMWVVIYDELPTHEQMNYYIQNLHWSDQHDIVESASDEQACLDAMLNTNVRVDGDEWRGDMSIGLLVEFVMSGGTSIGVPEKLRMTDAKRTLGMYGMKVEDQMIEGALSVTGRLLVANANGMLQRKVMAVTSWPSGWNKLLIRLQGAEKINKTVKIGGTACRCIAVPLTDDNQANDVCYQF</sequence>
<comment type="caution">
    <text evidence="1">The sequence shown here is derived from an EMBL/GenBank/DDBJ whole genome shotgun (WGS) entry which is preliminary data.</text>
</comment>